<reference evidence="1 2" key="1">
    <citation type="submission" date="2018-06" db="EMBL/GenBank/DDBJ databases">
        <authorList>
            <consortium name="Pathogen Informatics"/>
            <person name="Doyle S."/>
        </authorList>
    </citation>
    <scope>NUCLEOTIDE SEQUENCE [LARGE SCALE GENOMIC DNA]</scope>
    <source>
        <strain evidence="1 2">NCTC10786</strain>
    </source>
</reference>
<protein>
    <submittedName>
        <fullName evidence="1">Uncharacterized protein</fullName>
    </submittedName>
</protein>
<evidence type="ECO:0000313" key="1">
    <source>
        <dbReference type="EMBL" id="SQB21454.1"/>
    </source>
</evidence>
<evidence type="ECO:0000313" key="2">
    <source>
        <dbReference type="Proteomes" id="UP000251584"/>
    </source>
</evidence>
<organism evidence="1 2">
    <name type="scientific">Citrobacter koseri</name>
    <name type="common">Citrobacter diversus</name>
    <dbReference type="NCBI Taxonomy" id="545"/>
    <lineage>
        <taxon>Bacteria</taxon>
        <taxon>Pseudomonadati</taxon>
        <taxon>Pseudomonadota</taxon>
        <taxon>Gammaproteobacteria</taxon>
        <taxon>Enterobacterales</taxon>
        <taxon>Enterobacteriaceae</taxon>
        <taxon>Citrobacter</taxon>
    </lineage>
</organism>
<proteinExistence type="predicted"/>
<name>A0A2X2UY87_CITKO</name>
<dbReference type="AlphaFoldDB" id="A0A2X2UY87"/>
<dbReference type="EMBL" id="UAVY01000001">
    <property type="protein sequence ID" value="SQB21454.1"/>
    <property type="molecule type" value="Genomic_DNA"/>
</dbReference>
<gene>
    <name evidence="1" type="ORF">NCTC10786_00725</name>
</gene>
<dbReference type="Proteomes" id="UP000251584">
    <property type="component" value="Unassembled WGS sequence"/>
</dbReference>
<sequence length="152" mass="17436">MLPYQYNGQPWGAKSGRDTRLNFLSNLRAHLLRNRFTVNNLCCHQREDSVCYIKSKGMWLFCQKRGALSVIVCVFTCDRCSDRCDTGCGEGAKSCGQLMSNLIKINLKETIHHPAKIRGECREKRGVKCDIEHFLYKKGLDLSYIPIRIYLG</sequence>
<accession>A0A2X2UY87</accession>